<dbReference type="GO" id="GO:0005524">
    <property type="term" value="F:ATP binding"/>
    <property type="evidence" value="ECO:0007669"/>
    <property type="project" value="UniProtKB-KW"/>
</dbReference>
<evidence type="ECO:0000256" key="1">
    <source>
        <dbReference type="ARBA" id="ARBA00022737"/>
    </source>
</evidence>
<dbReference type="CDD" id="cd03221">
    <property type="entry name" value="ABCF_EF-3"/>
    <property type="match status" value="2"/>
</dbReference>
<evidence type="ECO:0000256" key="4">
    <source>
        <dbReference type="ARBA" id="ARBA00061551"/>
    </source>
</evidence>
<feature type="domain" description="ABC transporter" evidence="8">
    <location>
        <begin position="361"/>
        <end position="574"/>
    </location>
</feature>
<dbReference type="InterPro" id="IPR017871">
    <property type="entry name" value="ABC_transporter-like_CS"/>
</dbReference>
<dbReference type="PROSITE" id="PS50893">
    <property type="entry name" value="ABC_TRANSPORTER_2"/>
    <property type="match status" value="2"/>
</dbReference>
<dbReference type="GO" id="GO:0016887">
    <property type="term" value="F:ATP hydrolysis activity"/>
    <property type="evidence" value="ECO:0007669"/>
    <property type="project" value="InterPro"/>
</dbReference>
<keyword evidence="3 9" id="KW-0067">ATP-binding</keyword>
<feature type="coiled-coil region" evidence="6">
    <location>
        <begin position="602"/>
        <end position="643"/>
    </location>
</feature>
<gene>
    <name evidence="9" type="primary">yheS_4</name>
    <name evidence="9" type="ORF">ERS852397_02543</name>
</gene>
<evidence type="ECO:0000256" key="6">
    <source>
        <dbReference type="SAM" id="Coils"/>
    </source>
</evidence>
<dbReference type="SUPFAM" id="SSF52540">
    <property type="entry name" value="P-loop containing nucleoside triphosphate hydrolases"/>
    <property type="match status" value="2"/>
</dbReference>
<keyword evidence="6" id="KW-0175">Coiled coil</keyword>
<dbReference type="PANTHER" id="PTHR42855">
    <property type="entry name" value="ABC TRANSPORTER ATP-BINDING SUBUNIT"/>
    <property type="match status" value="1"/>
</dbReference>
<feature type="region of interest" description="Disordered" evidence="7">
    <location>
        <begin position="581"/>
        <end position="601"/>
    </location>
</feature>
<dbReference type="Proteomes" id="UP000095517">
    <property type="component" value="Unassembled WGS sequence"/>
</dbReference>
<evidence type="ECO:0000313" key="10">
    <source>
        <dbReference type="Proteomes" id="UP000095517"/>
    </source>
</evidence>
<dbReference type="InterPro" id="IPR051309">
    <property type="entry name" value="ABCF_ATPase"/>
</dbReference>
<proteinExistence type="inferred from homology"/>
<dbReference type="EMBL" id="CYZH01000013">
    <property type="protein sequence ID" value="CUO67622.1"/>
    <property type="molecule type" value="Genomic_DNA"/>
</dbReference>
<keyword evidence="2" id="KW-0547">Nucleotide-binding</keyword>
<dbReference type="AlphaFoldDB" id="A0A174GXZ6"/>
<evidence type="ECO:0000256" key="7">
    <source>
        <dbReference type="SAM" id="MobiDB-lite"/>
    </source>
</evidence>
<evidence type="ECO:0000259" key="8">
    <source>
        <dbReference type="PROSITE" id="PS50893"/>
    </source>
</evidence>
<sequence>MAAFLFLITDDTDIYTIIIHYLCSPKSYKSETEVISVEGLSVEFNATPLFEDVSYVINKKDRIALVGKNGAGKSTMLKILAGLQSPTHGVVATPKDVTIGYLPQVMILSDNRTVMGEAEQAFEHIFELQAKLERMNQELAERTDYDSEEYHQLIDRFTHENDRFLMMGGTNYQAEIERTLLGLGFSREDFDRPTSEFSGGWRMRIELAKLLLRRPDVLLLDEPTNHLDIESIQWLENFLAIRANAVVLVSHDRAFLNNITTRTIEITCGQIYDYKVKYDEFVVLRKERREQQLRAYENQQKQIQDTEDFIERFRYKATKAVQVQSRIKQLEKIERIEVDEEDNSSLRLKFPPASRSGNYPVICEDVRKAYGNHVVFHDVNLTINRGEKVAFVGKNGEGKSTLVKCIMGEIDFDGKLTIGHNVQIGYFAQNQAQMLDENLTVFDTIDRVATGDIRLKIRDILGAFMFGGEASDKKVKVLSGGERTRLAMIKLLLEPVNFLILDEPTNHLDMRSKDVLKEAIREFDGTVILVSHDRDFLDGLATKVYEFGGGMVKEHLGGIYEFLQKKKIDSLNELQKGAGLSASPTATAKGNGEQEAVQPSENKLSYEAQKELNKKIKKLERQVADCEASIEETEAAIAIVEEKMATPEGASDMQLYERHQKLKQQLDTIVEEWERVSMELEEVKG</sequence>
<feature type="domain" description="ABC transporter" evidence="8">
    <location>
        <begin position="35"/>
        <end position="293"/>
    </location>
</feature>
<comment type="similarity">
    <text evidence="4">Belongs to the ABC transporter superfamily. ABCF family. YbiT subfamily.</text>
</comment>
<dbReference type="InterPro" id="IPR003593">
    <property type="entry name" value="AAA+_ATPase"/>
</dbReference>
<dbReference type="InterPro" id="IPR032781">
    <property type="entry name" value="ABC_tran_Xtn"/>
</dbReference>
<dbReference type="PROSITE" id="PS00211">
    <property type="entry name" value="ABC_TRANSPORTER_1"/>
    <property type="match status" value="2"/>
</dbReference>
<organism evidence="9 10">
    <name type="scientific">Bacteroides finegoldii</name>
    <dbReference type="NCBI Taxonomy" id="338188"/>
    <lineage>
        <taxon>Bacteria</taxon>
        <taxon>Pseudomonadati</taxon>
        <taxon>Bacteroidota</taxon>
        <taxon>Bacteroidia</taxon>
        <taxon>Bacteroidales</taxon>
        <taxon>Bacteroidaceae</taxon>
        <taxon>Bacteroides</taxon>
    </lineage>
</organism>
<dbReference type="STRING" id="338188.ERS852397_02543"/>
<dbReference type="SMART" id="SM00382">
    <property type="entry name" value="AAA"/>
    <property type="match status" value="2"/>
</dbReference>
<evidence type="ECO:0000256" key="5">
    <source>
        <dbReference type="ARBA" id="ARBA00074044"/>
    </source>
</evidence>
<dbReference type="FunFam" id="3.40.50.300:FF:000070">
    <property type="entry name" value="Putative ABC transporter ATP-binding component"/>
    <property type="match status" value="1"/>
</dbReference>
<dbReference type="Gene3D" id="1.10.287.380">
    <property type="entry name" value="Valyl-tRNA synthetase, C-terminal domain"/>
    <property type="match status" value="1"/>
</dbReference>
<dbReference type="InterPro" id="IPR003439">
    <property type="entry name" value="ABC_transporter-like_ATP-bd"/>
</dbReference>
<protein>
    <recommendedName>
        <fullName evidence="5">Probable ATP-binding protein YbiT</fullName>
    </recommendedName>
</protein>
<evidence type="ECO:0000256" key="2">
    <source>
        <dbReference type="ARBA" id="ARBA00022741"/>
    </source>
</evidence>
<dbReference type="Pfam" id="PF12848">
    <property type="entry name" value="ABC_tran_Xtn"/>
    <property type="match status" value="1"/>
</dbReference>
<dbReference type="InterPro" id="IPR037118">
    <property type="entry name" value="Val-tRNA_synth_C_sf"/>
</dbReference>
<keyword evidence="1" id="KW-0677">Repeat</keyword>
<accession>A0A174GXZ6</accession>
<dbReference type="Pfam" id="PF00005">
    <property type="entry name" value="ABC_tran"/>
    <property type="match status" value="2"/>
</dbReference>
<reference evidence="9 10" key="1">
    <citation type="submission" date="2015-09" db="EMBL/GenBank/DDBJ databases">
        <authorList>
            <consortium name="Pathogen Informatics"/>
        </authorList>
    </citation>
    <scope>NUCLEOTIDE SEQUENCE [LARGE SCALE GENOMIC DNA]</scope>
    <source>
        <strain evidence="9 10">2789STDY5608840</strain>
    </source>
</reference>
<evidence type="ECO:0000256" key="3">
    <source>
        <dbReference type="ARBA" id="ARBA00022840"/>
    </source>
</evidence>
<dbReference type="PANTHER" id="PTHR42855:SF2">
    <property type="entry name" value="DRUG RESISTANCE ABC TRANSPORTER,ATP-BINDING PROTEIN"/>
    <property type="match status" value="1"/>
</dbReference>
<evidence type="ECO:0000313" key="9">
    <source>
        <dbReference type="EMBL" id="CUO67622.1"/>
    </source>
</evidence>
<name>A0A174GXZ6_9BACE</name>
<dbReference type="InterPro" id="IPR027417">
    <property type="entry name" value="P-loop_NTPase"/>
</dbReference>
<dbReference type="Gene3D" id="3.40.50.300">
    <property type="entry name" value="P-loop containing nucleotide triphosphate hydrolases"/>
    <property type="match status" value="2"/>
</dbReference>
<dbReference type="FunFam" id="3.40.50.300:FF:000011">
    <property type="entry name" value="Putative ABC transporter ATP-binding component"/>
    <property type="match status" value="1"/>
</dbReference>